<name>A0A1I8C2W7_MELHA</name>
<feature type="domain" description="Carbohydrate kinase PfkB" evidence="4">
    <location>
        <begin position="148"/>
        <end position="350"/>
    </location>
</feature>
<dbReference type="PANTHER" id="PTHR42909">
    <property type="entry name" value="ZGC:136858"/>
    <property type="match status" value="1"/>
</dbReference>
<accession>A0A1I8C2W7</accession>
<keyword evidence="1" id="KW-0808">Transferase</keyword>
<feature type="domain" description="Carbohydrate kinase PfkB" evidence="4">
    <location>
        <begin position="59"/>
        <end position="125"/>
    </location>
</feature>
<dbReference type="GO" id="GO:0006796">
    <property type="term" value="P:phosphate-containing compound metabolic process"/>
    <property type="evidence" value="ECO:0007669"/>
    <property type="project" value="UniProtKB-ARBA"/>
</dbReference>
<evidence type="ECO:0000256" key="1">
    <source>
        <dbReference type="ARBA" id="ARBA00022679"/>
    </source>
</evidence>
<organism evidence="5 6">
    <name type="scientific">Meloidogyne hapla</name>
    <name type="common">Root-knot nematode worm</name>
    <dbReference type="NCBI Taxonomy" id="6305"/>
    <lineage>
        <taxon>Eukaryota</taxon>
        <taxon>Metazoa</taxon>
        <taxon>Ecdysozoa</taxon>
        <taxon>Nematoda</taxon>
        <taxon>Chromadorea</taxon>
        <taxon>Rhabditida</taxon>
        <taxon>Tylenchina</taxon>
        <taxon>Tylenchomorpha</taxon>
        <taxon>Tylenchoidea</taxon>
        <taxon>Meloidogynidae</taxon>
        <taxon>Meloidogyninae</taxon>
        <taxon>Meloidogyne</taxon>
    </lineage>
</organism>
<dbReference type="PROSITE" id="PS00583">
    <property type="entry name" value="PFKB_KINASES_1"/>
    <property type="match status" value="1"/>
</dbReference>
<dbReference type="GO" id="GO:0005737">
    <property type="term" value="C:cytoplasm"/>
    <property type="evidence" value="ECO:0007669"/>
    <property type="project" value="TreeGrafter"/>
</dbReference>
<dbReference type="Pfam" id="PF00294">
    <property type="entry name" value="PfkB"/>
    <property type="match status" value="2"/>
</dbReference>
<keyword evidence="5" id="KW-1185">Reference proteome</keyword>
<dbReference type="GO" id="GO:0046872">
    <property type="term" value="F:metal ion binding"/>
    <property type="evidence" value="ECO:0007669"/>
    <property type="project" value="UniProtKB-KW"/>
</dbReference>
<proteinExistence type="predicted"/>
<dbReference type="InterPro" id="IPR011611">
    <property type="entry name" value="PfkB_dom"/>
</dbReference>
<dbReference type="SUPFAM" id="SSF53613">
    <property type="entry name" value="Ribokinase-like"/>
    <property type="match status" value="1"/>
</dbReference>
<keyword evidence="3" id="KW-0418">Kinase</keyword>
<evidence type="ECO:0000256" key="3">
    <source>
        <dbReference type="ARBA" id="ARBA00022777"/>
    </source>
</evidence>
<protein>
    <submittedName>
        <fullName evidence="6">PfkB domain-containing protein</fullName>
    </submittedName>
</protein>
<sequence>MADGRCVIDENLPDPRNIQLLDPTKQFEQNYLISRLKSKDARLKEIYEDTVYNPENISVCIGSAIVDIEVLPLEETKKFPKSEVSYFPAEIKQRAGGVARNHAEALSRLGIDVDLISAFGIDENGNTDIGATFLFKKLEGLKNLIDTKAELISVADYVLIDANFPSAAIERVFYWANRADTKIWLDPTDALKVPNIFNALGERPLKNVDIFSPNLSELRSFSEYLSQKVGGSEAIECSRFVSEIEENLINSSKINSLLLKLPFALQPRKHLIITLDRFGVLIFSRMINDEFSVEFLEAPNLRTDEISSVSGAGDCFNSGFLSATLSNFNLNKCIQVGNKCAELSLLSVETVPETLNKELLNN</sequence>
<dbReference type="PANTHER" id="PTHR42909:SF1">
    <property type="entry name" value="CARBOHYDRATE KINASE PFKB DOMAIN-CONTAINING PROTEIN"/>
    <property type="match status" value="1"/>
</dbReference>
<dbReference type="Proteomes" id="UP000095281">
    <property type="component" value="Unplaced"/>
</dbReference>
<dbReference type="GO" id="GO:0016301">
    <property type="term" value="F:kinase activity"/>
    <property type="evidence" value="ECO:0007669"/>
    <property type="project" value="UniProtKB-KW"/>
</dbReference>
<reference evidence="6" key="1">
    <citation type="submission" date="2016-11" db="UniProtKB">
        <authorList>
            <consortium name="WormBaseParasite"/>
        </authorList>
    </citation>
    <scope>IDENTIFICATION</scope>
</reference>
<dbReference type="OMA" id="RMINDEF"/>
<evidence type="ECO:0000256" key="2">
    <source>
        <dbReference type="ARBA" id="ARBA00022723"/>
    </source>
</evidence>
<evidence type="ECO:0000259" key="4">
    <source>
        <dbReference type="Pfam" id="PF00294"/>
    </source>
</evidence>
<dbReference type="PROSITE" id="PS00584">
    <property type="entry name" value="PFKB_KINASES_2"/>
    <property type="match status" value="1"/>
</dbReference>
<keyword evidence="2" id="KW-0479">Metal-binding</keyword>
<dbReference type="AlphaFoldDB" id="A0A1I8C2W7"/>
<dbReference type="GO" id="GO:0004730">
    <property type="term" value="F:pseudouridylate synthase activity"/>
    <property type="evidence" value="ECO:0007669"/>
    <property type="project" value="TreeGrafter"/>
</dbReference>
<dbReference type="InterPro" id="IPR029056">
    <property type="entry name" value="Ribokinase-like"/>
</dbReference>
<evidence type="ECO:0000313" key="6">
    <source>
        <dbReference type="WBParaSite" id="MhA1_Contig96.frz3.gene1"/>
    </source>
</evidence>
<dbReference type="Gene3D" id="3.40.1190.20">
    <property type="match status" value="2"/>
</dbReference>
<dbReference type="WBParaSite" id="MhA1_Contig96.frz3.gene1">
    <property type="protein sequence ID" value="MhA1_Contig96.frz3.gene1"/>
    <property type="gene ID" value="MhA1_Contig96.frz3.gene1"/>
</dbReference>
<dbReference type="GO" id="GO:0016798">
    <property type="term" value="F:hydrolase activity, acting on glycosyl bonds"/>
    <property type="evidence" value="ECO:0007669"/>
    <property type="project" value="TreeGrafter"/>
</dbReference>
<evidence type="ECO:0000313" key="5">
    <source>
        <dbReference type="Proteomes" id="UP000095281"/>
    </source>
</evidence>
<dbReference type="InterPro" id="IPR002173">
    <property type="entry name" value="Carboh/pur_kinase_PfkB_CS"/>
</dbReference>